<dbReference type="InterPro" id="IPR036259">
    <property type="entry name" value="MFS_trans_sf"/>
</dbReference>
<feature type="region of interest" description="Disordered" evidence="6">
    <location>
        <begin position="585"/>
        <end position="605"/>
    </location>
</feature>
<evidence type="ECO:0000313" key="9">
    <source>
        <dbReference type="EMBL" id="OAG39150.1"/>
    </source>
</evidence>
<dbReference type="GO" id="GO:0005886">
    <property type="term" value="C:plasma membrane"/>
    <property type="evidence" value="ECO:0007669"/>
    <property type="project" value="TreeGrafter"/>
</dbReference>
<feature type="transmembrane region" description="Helical" evidence="7">
    <location>
        <begin position="411"/>
        <end position="437"/>
    </location>
</feature>
<proteinExistence type="predicted"/>
<feature type="transmembrane region" description="Helical" evidence="7">
    <location>
        <begin position="203"/>
        <end position="224"/>
    </location>
</feature>
<dbReference type="GO" id="GO:0022857">
    <property type="term" value="F:transmembrane transporter activity"/>
    <property type="evidence" value="ECO:0007669"/>
    <property type="project" value="InterPro"/>
</dbReference>
<keyword evidence="5 7" id="KW-0472">Membrane</keyword>
<dbReference type="InterPro" id="IPR020846">
    <property type="entry name" value="MFS_dom"/>
</dbReference>
<dbReference type="OrthoDB" id="4144244at2759"/>
<comment type="subcellular location">
    <subcellularLocation>
        <location evidence="1">Membrane</location>
        <topology evidence="1">Multi-pass membrane protein</topology>
    </subcellularLocation>
</comment>
<feature type="transmembrane region" description="Helical" evidence="7">
    <location>
        <begin position="449"/>
        <end position="470"/>
    </location>
</feature>
<evidence type="ECO:0000256" key="1">
    <source>
        <dbReference type="ARBA" id="ARBA00004141"/>
    </source>
</evidence>
<accession>A0A177F6D2</accession>
<organism evidence="9 10">
    <name type="scientific">Fonsecaea monophora</name>
    <dbReference type="NCBI Taxonomy" id="254056"/>
    <lineage>
        <taxon>Eukaryota</taxon>
        <taxon>Fungi</taxon>
        <taxon>Dikarya</taxon>
        <taxon>Ascomycota</taxon>
        <taxon>Pezizomycotina</taxon>
        <taxon>Eurotiomycetes</taxon>
        <taxon>Chaetothyriomycetidae</taxon>
        <taxon>Chaetothyriales</taxon>
        <taxon>Herpotrichiellaceae</taxon>
        <taxon>Fonsecaea</taxon>
    </lineage>
</organism>
<feature type="transmembrane region" description="Helical" evidence="7">
    <location>
        <begin position="278"/>
        <end position="298"/>
    </location>
</feature>
<comment type="caution">
    <text evidence="9">The sequence shown here is derived from an EMBL/GenBank/DDBJ whole genome shotgun (WGS) entry which is preliminary data.</text>
</comment>
<feature type="compositionally biased region" description="Basic and acidic residues" evidence="6">
    <location>
        <begin position="15"/>
        <end position="26"/>
    </location>
</feature>
<dbReference type="CDD" id="cd06179">
    <property type="entry name" value="MFS_TRI12_like"/>
    <property type="match status" value="1"/>
</dbReference>
<feature type="transmembrane region" description="Helical" evidence="7">
    <location>
        <begin position="140"/>
        <end position="164"/>
    </location>
</feature>
<gene>
    <name evidence="9" type="ORF">AYO21_06701</name>
</gene>
<feature type="domain" description="Major facilitator superfamily (MFS) profile" evidence="8">
    <location>
        <begin position="51"/>
        <end position="562"/>
    </location>
</feature>
<evidence type="ECO:0000256" key="2">
    <source>
        <dbReference type="ARBA" id="ARBA00022448"/>
    </source>
</evidence>
<dbReference type="InterPro" id="IPR053791">
    <property type="entry name" value="MFS_Tri12-like"/>
</dbReference>
<feature type="transmembrane region" description="Helical" evidence="7">
    <location>
        <begin position="116"/>
        <end position="134"/>
    </location>
</feature>
<evidence type="ECO:0000313" key="10">
    <source>
        <dbReference type="Proteomes" id="UP000077002"/>
    </source>
</evidence>
<evidence type="ECO:0000256" key="6">
    <source>
        <dbReference type="SAM" id="MobiDB-lite"/>
    </source>
</evidence>
<dbReference type="Pfam" id="PF06609">
    <property type="entry name" value="TRI12"/>
    <property type="match status" value="1"/>
</dbReference>
<feature type="transmembrane region" description="Helical" evidence="7">
    <location>
        <begin position="319"/>
        <end position="338"/>
    </location>
</feature>
<feature type="transmembrane region" description="Helical" evidence="7">
    <location>
        <begin position="358"/>
        <end position="381"/>
    </location>
</feature>
<dbReference type="Proteomes" id="UP000077002">
    <property type="component" value="Unassembled WGS sequence"/>
</dbReference>
<evidence type="ECO:0000256" key="3">
    <source>
        <dbReference type="ARBA" id="ARBA00022692"/>
    </source>
</evidence>
<dbReference type="AlphaFoldDB" id="A0A177F6D2"/>
<keyword evidence="4 7" id="KW-1133">Transmembrane helix</keyword>
<feature type="transmembrane region" description="Helical" evidence="7">
    <location>
        <begin position="538"/>
        <end position="560"/>
    </location>
</feature>
<dbReference type="InterPro" id="IPR010573">
    <property type="entry name" value="MFS_Str1/Tri12-like"/>
</dbReference>
<evidence type="ECO:0000256" key="7">
    <source>
        <dbReference type="SAM" id="Phobius"/>
    </source>
</evidence>
<dbReference type="RefSeq" id="XP_022511102.1">
    <property type="nucleotide sequence ID" value="XM_022656660.1"/>
</dbReference>
<keyword evidence="2" id="KW-0813">Transport</keyword>
<keyword evidence="10" id="KW-1185">Reference proteome</keyword>
<feature type="transmembrane region" description="Helical" evidence="7">
    <location>
        <begin position="171"/>
        <end position="191"/>
    </location>
</feature>
<feature type="transmembrane region" description="Helical" evidence="7">
    <location>
        <begin position="245"/>
        <end position="266"/>
    </location>
</feature>
<feature type="transmembrane region" description="Helical" evidence="7">
    <location>
        <begin position="48"/>
        <end position="66"/>
    </location>
</feature>
<evidence type="ECO:0000256" key="4">
    <source>
        <dbReference type="ARBA" id="ARBA00022989"/>
    </source>
</evidence>
<dbReference type="SUPFAM" id="SSF103473">
    <property type="entry name" value="MFS general substrate transporter"/>
    <property type="match status" value="1"/>
</dbReference>
<dbReference type="PANTHER" id="PTHR23501">
    <property type="entry name" value="MAJOR FACILITATOR SUPERFAMILY"/>
    <property type="match status" value="1"/>
</dbReference>
<dbReference type="PANTHER" id="PTHR23501:SF109">
    <property type="entry name" value="MAJOR FACILITATOR SUPERFAMILY (MFS) PROFILE DOMAIN-CONTAINING PROTEIN-RELATED"/>
    <property type="match status" value="1"/>
</dbReference>
<name>A0A177F6D2_9EURO</name>
<evidence type="ECO:0000259" key="8">
    <source>
        <dbReference type="PROSITE" id="PS50850"/>
    </source>
</evidence>
<evidence type="ECO:0000256" key="5">
    <source>
        <dbReference type="ARBA" id="ARBA00023136"/>
    </source>
</evidence>
<dbReference type="GeneID" id="34601859"/>
<dbReference type="Gene3D" id="1.20.1250.20">
    <property type="entry name" value="MFS general substrate transporter like domains"/>
    <property type="match status" value="1"/>
</dbReference>
<dbReference type="PROSITE" id="PS50850">
    <property type="entry name" value="MFS"/>
    <property type="match status" value="1"/>
</dbReference>
<sequence length="605" mass="65648">MGNTDDTQAKHHGGPRHDHEHEEDVEYSRRLAKDVSEVDPRYFRSARYIGSLVGISLTTMSCYFGFAVPASVLTFINEDIGPSPNASLFSIIWTMCNAISILLVGRITDKFGKRYVSIVAGVWVIVGATVAGTAKSMDTLIGANVIIGIGSGVHSSSGVFVGELVPHRYKFYVQATILVPMVVATGFGAIIGRSLVESLSWRWIYYIYIILCGAGWVLQVLYYHPATFTQLHGTKRSKWQEFKRVDHAGIFLLVAGLTLFLLGISWGGNPLPWDSARILGLTISGAVTLVAFILWEALSKTPNPIVDLSLFKRVRTFTCINIVSWSAGTLYIAMTIMYPQQVVRLFSNATTSWQTIAWTSTTVGFGIWGGIILLFPFVNAIGYIKWQIVFWLALSTAFLGAMASVREGDRAMAIAASFLSTFGAGWLETGGTVLVQVISEDEDVGVAYAMLRAGQSISGAIFTAVFLAILNGKAPGKVQTYVTEAALQAGLPASSLPILFNDILKGAPSFADVPGITTKVGVAVQSALVRAYADSYSLVYYAALAVGLASLIAALCMADLDRFMTGHIPKQVYTKEERDIQVSIDSDAKEAPTEQQLEEHKELEV</sequence>
<feature type="region of interest" description="Disordered" evidence="6">
    <location>
        <begin position="1"/>
        <end position="26"/>
    </location>
</feature>
<protein>
    <recommendedName>
        <fullName evidence="8">Major facilitator superfamily (MFS) profile domain-containing protein</fullName>
    </recommendedName>
</protein>
<feature type="transmembrane region" description="Helical" evidence="7">
    <location>
        <begin position="86"/>
        <end position="104"/>
    </location>
</feature>
<reference evidence="9 10" key="1">
    <citation type="submission" date="2016-03" db="EMBL/GenBank/DDBJ databases">
        <title>Draft genome sequence of the Fonsecaea monophora CBS 269.37.</title>
        <authorList>
            <person name="Bombassaro A."/>
            <person name="Vinicius W.A."/>
            <person name="De Hoog S."/>
            <person name="Sun J."/>
            <person name="Souza E.M."/>
            <person name="Raittz R.T."/>
            <person name="Costa F."/>
            <person name="Leao A.C."/>
            <person name="Tadra-Sfeir M.Z."/>
            <person name="Baura V."/>
            <person name="Balsanelli E."/>
            <person name="Pedrosa F.O."/>
            <person name="Moreno L.F."/>
            <person name="Steffens M.B."/>
            <person name="Xi L."/>
            <person name="Bocca A.L."/>
            <person name="Felipe M.S."/>
            <person name="Teixeira M."/>
            <person name="Telles Filho F.Q."/>
            <person name="Azevedo C.M."/>
            <person name="Gomes R."/>
            <person name="Vicente V.A."/>
        </authorList>
    </citation>
    <scope>NUCLEOTIDE SEQUENCE [LARGE SCALE GENOMIC DNA]</scope>
    <source>
        <strain evidence="9 10">CBS 269.37</strain>
    </source>
</reference>
<dbReference type="EMBL" id="LVKK01000047">
    <property type="protein sequence ID" value="OAG39150.1"/>
    <property type="molecule type" value="Genomic_DNA"/>
</dbReference>
<keyword evidence="3 7" id="KW-0812">Transmembrane</keyword>